<dbReference type="Gene3D" id="2.60.120.310">
    <property type="entry name" value="Copper type II, ascorbate-dependent monooxygenase, N-terminal domain"/>
    <property type="match status" value="1"/>
</dbReference>
<protein>
    <recommendedName>
        <fullName evidence="4">Copper type II ascorbate-dependent monooxygenase C-terminal domain-containing protein</fullName>
    </recommendedName>
</protein>
<evidence type="ECO:0000313" key="5">
    <source>
        <dbReference type="EMBL" id="CAF0866815.1"/>
    </source>
</evidence>
<evidence type="ECO:0000256" key="3">
    <source>
        <dbReference type="ARBA" id="ARBA00023180"/>
    </source>
</evidence>
<dbReference type="GO" id="GO:0005615">
    <property type="term" value="C:extracellular space"/>
    <property type="evidence" value="ECO:0007669"/>
    <property type="project" value="TreeGrafter"/>
</dbReference>
<keyword evidence="6" id="KW-1185">Reference proteome</keyword>
<dbReference type="Gene3D" id="2.60.120.230">
    <property type="match status" value="1"/>
</dbReference>
<keyword evidence="2" id="KW-1015">Disulfide bond</keyword>
<evidence type="ECO:0000256" key="1">
    <source>
        <dbReference type="ARBA" id="ARBA00010676"/>
    </source>
</evidence>
<dbReference type="Pfam" id="PF03712">
    <property type="entry name" value="Cu2_monoox_C"/>
    <property type="match status" value="1"/>
</dbReference>
<dbReference type="GO" id="GO:0006589">
    <property type="term" value="P:octopamine biosynthetic process"/>
    <property type="evidence" value="ECO:0007669"/>
    <property type="project" value="TreeGrafter"/>
</dbReference>
<dbReference type="Proteomes" id="UP000663879">
    <property type="component" value="Unassembled WGS sequence"/>
</dbReference>
<gene>
    <name evidence="5" type="ORF">OXX778_LOCUS9725</name>
</gene>
<keyword evidence="3" id="KW-0325">Glycoprotein</keyword>
<reference evidence="5" key="1">
    <citation type="submission" date="2021-02" db="EMBL/GenBank/DDBJ databases">
        <authorList>
            <person name="Nowell W R."/>
        </authorList>
    </citation>
    <scope>NUCLEOTIDE SEQUENCE</scope>
    <source>
        <strain evidence="5">Ploen Becks lab</strain>
    </source>
</reference>
<dbReference type="GO" id="GO:0030667">
    <property type="term" value="C:secretory granule membrane"/>
    <property type="evidence" value="ECO:0007669"/>
    <property type="project" value="TreeGrafter"/>
</dbReference>
<dbReference type="PANTHER" id="PTHR10157">
    <property type="entry name" value="DOPAMINE BETA HYDROXYLASE RELATED"/>
    <property type="match status" value="1"/>
</dbReference>
<proteinExistence type="inferred from homology"/>
<evidence type="ECO:0000313" key="6">
    <source>
        <dbReference type="Proteomes" id="UP000663879"/>
    </source>
</evidence>
<dbReference type="AlphaFoldDB" id="A0A813X9G4"/>
<dbReference type="InterPro" id="IPR024548">
    <property type="entry name" value="Cu2_monoox_C"/>
</dbReference>
<dbReference type="GO" id="GO:0005507">
    <property type="term" value="F:copper ion binding"/>
    <property type="evidence" value="ECO:0007669"/>
    <property type="project" value="InterPro"/>
</dbReference>
<evidence type="ECO:0000256" key="2">
    <source>
        <dbReference type="ARBA" id="ARBA00023157"/>
    </source>
</evidence>
<dbReference type="InterPro" id="IPR000945">
    <property type="entry name" value="DBH-like"/>
</dbReference>
<dbReference type="OrthoDB" id="19261at2759"/>
<feature type="domain" description="Copper type II ascorbate-dependent monooxygenase C-terminal" evidence="4">
    <location>
        <begin position="107"/>
        <end position="260"/>
    </location>
</feature>
<comment type="similarity">
    <text evidence="1">Belongs to the copper type II ascorbate-dependent monooxygenase family.</text>
</comment>
<dbReference type="PANTHER" id="PTHR10157:SF23">
    <property type="entry name" value="MOXD1 HOMOLOG 1"/>
    <property type="match status" value="1"/>
</dbReference>
<dbReference type="InterPro" id="IPR036939">
    <property type="entry name" value="Cu2_ascorb_mOase_N_sf"/>
</dbReference>
<dbReference type="FunFam" id="2.60.120.230:FF:000001">
    <property type="entry name" value="Monooxygenase, DBH-like 1"/>
    <property type="match status" value="1"/>
</dbReference>
<dbReference type="InterPro" id="IPR008977">
    <property type="entry name" value="PHM/PNGase_F_dom_sf"/>
</dbReference>
<dbReference type="GO" id="GO:0042421">
    <property type="term" value="P:norepinephrine biosynthetic process"/>
    <property type="evidence" value="ECO:0007669"/>
    <property type="project" value="TreeGrafter"/>
</dbReference>
<sequence>YFCTPDDLEKIKNVSNLGYECGPGGIEEYETTLLKGICNTRTLVLAWAVGGRTNVSFPENTGFRFPQSDQETIIFTSIHYDNSRLIKNHKDNSGFRFKFTRNLKKYDLGVMGMSVPTNPLDITIPPNTDSIKMTSICYSECTQNSFPDDGVTVYAGNFHTHLAGRALRAYLMRDGKLVKYLFDDQHYDFNYQSNILIQPTKLMKGDSLILECVYSTKNKNKFTFGGYGTQDEMCGLFIYYYPKIEFLGCASTIPDKEMANFYNKLIKDSIIPPLDIKLDSTNIRNNTKILVDHLRTKVKSSKELSDRYKNYYLNPINNTGLCLTKSRKIDVSFFEKEFKRPTETLNEKNYCDRV</sequence>
<feature type="non-terminal residue" evidence="5">
    <location>
        <position position="354"/>
    </location>
</feature>
<dbReference type="SUPFAM" id="SSF49742">
    <property type="entry name" value="PHM/PNGase F"/>
    <property type="match status" value="2"/>
</dbReference>
<name>A0A813X9G4_9BILA</name>
<dbReference type="EMBL" id="CAJNOC010001460">
    <property type="protein sequence ID" value="CAF0866815.1"/>
    <property type="molecule type" value="Genomic_DNA"/>
</dbReference>
<dbReference type="GO" id="GO:0004500">
    <property type="term" value="F:dopamine beta-monooxygenase activity"/>
    <property type="evidence" value="ECO:0007669"/>
    <property type="project" value="InterPro"/>
</dbReference>
<evidence type="ECO:0000259" key="4">
    <source>
        <dbReference type="Pfam" id="PF03712"/>
    </source>
</evidence>
<dbReference type="GO" id="GO:0042420">
    <property type="term" value="P:dopamine catabolic process"/>
    <property type="evidence" value="ECO:0007669"/>
    <property type="project" value="TreeGrafter"/>
</dbReference>
<organism evidence="5 6">
    <name type="scientific">Brachionus calyciflorus</name>
    <dbReference type="NCBI Taxonomy" id="104777"/>
    <lineage>
        <taxon>Eukaryota</taxon>
        <taxon>Metazoa</taxon>
        <taxon>Spiralia</taxon>
        <taxon>Gnathifera</taxon>
        <taxon>Rotifera</taxon>
        <taxon>Eurotatoria</taxon>
        <taxon>Monogononta</taxon>
        <taxon>Pseudotrocha</taxon>
        <taxon>Ploima</taxon>
        <taxon>Brachionidae</taxon>
        <taxon>Brachionus</taxon>
    </lineage>
</organism>
<accession>A0A813X9G4</accession>
<dbReference type="InterPro" id="IPR014784">
    <property type="entry name" value="Cu2_ascorb_mOase-like_C"/>
</dbReference>
<comment type="caution">
    <text evidence="5">The sequence shown here is derived from an EMBL/GenBank/DDBJ whole genome shotgun (WGS) entry which is preliminary data.</text>
</comment>